<accession>A0A7T5VEM1</accession>
<organism evidence="1 2">
    <name type="scientific">Desulfobulbus oligotrophicus</name>
    <dbReference type="NCBI Taxonomy" id="1909699"/>
    <lineage>
        <taxon>Bacteria</taxon>
        <taxon>Pseudomonadati</taxon>
        <taxon>Thermodesulfobacteriota</taxon>
        <taxon>Desulfobulbia</taxon>
        <taxon>Desulfobulbales</taxon>
        <taxon>Desulfobulbaceae</taxon>
        <taxon>Desulfobulbus</taxon>
    </lineage>
</organism>
<keyword evidence="2" id="KW-1185">Reference proteome</keyword>
<protein>
    <submittedName>
        <fullName evidence="1">Uncharacterized protein</fullName>
    </submittedName>
</protein>
<dbReference type="KEGG" id="dog:HP555_11905"/>
<dbReference type="AlphaFoldDB" id="A0A7T5VEM1"/>
<gene>
    <name evidence="1" type="ORF">HP555_11905</name>
</gene>
<name>A0A7T5VEM1_9BACT</name>
<evidence type="ECO:0000313" key="2">
    <source>
        <dbReference type="Proteomes" id="UP000596092"/>
    </source>
</evidence>
<dbReference type="Proteomes" id="UP000596092">
    <property type="component" value="Chromosome"/>
</dbReference>
<proteinExistence type="predicted"/>
<evidence type="ECO:0000313" key="1">
    <source>
        <dbReference type="EMBL" id="QQG66520.1"/>
    </source>
</evidence>
<dbReference type="RefSeq" id="WP_199262786.1">
    <property type="nucleotide sequence ID" value="NZ_CP054140.1"/>
</dbReference>
<dbReference type="EMBL" id="CP054140">
    <property type="protein sequence ID" value="QQG66520.1"/>
    <property type="molecule type" value="Genomic_DNA"/>
</dbReference>
<dbReference type="Pfam" id="PF20657">
    <property type="entry name" value="DUF6811"/>
    <property type="match status" value="1"/>
</dbReference>
<reference evidence="1 2" key="1">
    <citation type="submission" date="2020-05" db="EMBL/GenBank/DDBJ databases">
        <title>Complete genome of Desulfobulbus oligotrophicus.</title>
        <authorList>
            <person name="Podar M."/>
        </authorList>
    </citation>
    <scope>NUCLEOTIDE SEQUENCE [LARGE SCALE GENOMIC DNA]</scope>
    <source>
        <strain evidence="1 2">Prop6</strain>
    </source>
</reference>
<dbReference type="NCBIfam" id="NF038144">
    <property type="entry name" value="PxxKW"/>
    <property type="match status" value="1"/>
</dbReference>
<sequence>MQTDSTTKNIYGSFLQIVEQCSGCDRIVEVEEKQFCKTYANPGAKWRLGVCNFATHMKSEANVIQTRINPLKASKRAAKKRK</sequence>
<dbReference type="InterPro" id="IPR047766">
    <property type="entry name" value="PxxKW_fam"/>
</dbReference>